<feature type="region of interest" description="Disordered" evidence="5">
    <location>
        <begin position="1"/>
        <end position="21"/>
    </location>
</feature>
<dbReference type="Gene3D" id="1.10.510.10">
    <property type="entry name" value="Transferase(Phosphotransferase) domain 1"/>
    <property type="match status" value="1"/>
</dbReference>
<dbReference type="GO" id="GO:0005776">
    <property type="term" value="C:autophagosome"/>
    <property type="evidence" value="ECO:0007669"/>
    <property type="project" value="TreeGrafter"/>
</dbReference>
<evidence type="ECO:0000259" key="6">
    <source>
        <dbReference type="PROSITE" id="PS50011"/>
    </source>
</evidence>
<dbReference type="SUPFAM" id="SSF56112">
    <property type="entry name" value="Protein kinase-like (PK-like)"/>
    <property type="match status" value="1"/>
</dbReference>
<reference evidence="7" key="1">
    <citation type="submission" date="2022-12" db="EMBL/GenBank/DDBJ databases">
        <title>Genome assemblies of Blomia tropicalis.</title>
        <authorList>
            <person name="Cui Y."/>
        </authorList>
    </citation>
    <scope>NUCLEOTIDE SEQUENCE</scope>
    <source>
        <tissue evidence="7">Adult mites</tissue>
    </source>
</reference>
<dbReference type="GO" id="GO:0005829">
    <property type="term" value="C:cytosol"/>
    <property type="evidence" value="ECO:0007669"/>
    <property type="project" value="TreeGrafter"/>
</dbReference>
<dbReference type="EMBL" id="JAPWDV010000002">
    <property type="protein sequence ID" value="KAJ6220704.1"/>
    <property type="molecule type" value="Genomic_DNA"/>
</dbReference>
<evidence type="ECO:0000256" key="2">
    <source>
        <dbReference type="ARBA" id="ARBA00022741"/>
    </source>
</evidence>
<evidence type="ECO:0000256" key="4">
    <source>
        <dbReference type="ARBA" id="ARBA00022840"/>
    </source>
</evidence>
<comment type="caution">
    <text evidence="7">The sequence shown here is derived from an EMBL/GenBank/DDBJ whole genome shotgun (WGS) entry which is preliminary data.</text>
</comment>
<dbReference type="PANTHER" id="PTHR24348:SF22">
    <property type="entry name" value="NON-SPECIFIC SERINE_THREONINE PROTEIN KINASE"/>
    <property type="match status" value="1"/>
</dbReference>
<accession>A0A9Q0RNE6</accession>
<dbReference type="GO" id="GO:0000407">
    <property type="term" value="C:phagophore assembly site"/>
    <property type="evidence" value="ECO:0007669"/>
    <property type="project" value="TreeGrafter"/>
</dbReference>
<dbReference type="Pfam" id="PF00069">
    <property type="entry name" value="Pkinase"/>
    <property type="match status" value="1"/>
</dbReference>
<evidence type="ECO:0000313" key="7">
    <source>
        <dbReference type="EMBL" id="KAJ6220704.1"/>
    </source>
</evidence>
<protein>
    <recommendedName>
        <fullName evidence="6">Protein kinase domain-containing protein</fullName>
    </recommendedName>
</protein>
<keyword evidence="8" id="KW-1185">Reference proteome</keyword>
<dbReference type="PANTHER" id="PTHR24348">
    <property type="entry name" value="SERINE/THREONINE-PROTEIN KINASE UNC-51-RELATED"/>
    <property type="match status" value="1"/>
</dbReference>
<dbReference type="GO" id="GO:0016020">
    <property type="term" value="C:membrane"/>
    <property type="evidence" value="ECO:0007669"/>
    <property type="project" value="TreeGrafter"/>
</dbReference>
<keyword evidence="4" id="KW-0067">ATP-binding</keyword>
<dbReference type="InterPro" id="IPR045269">
    <property type="entry name" value="Atg1-like"/>
</dbReference>
<dbReference type="InterPro" id="IPR011009">
    <property type="entry name" value="Kinase-like_dom_sf"/>
</dbReference>
<dbReference type="PROSITE" id="PS50011">
    <property type="entry name" value="PROTEIN_KINASE_DOM"/>
    <property type="match status" value="1"/>
</dbReference>
<keyword evidence="2" id="KW-0547">Nucleotide-binding</keyword>
<evidence type="ECO:0000313" key="8">
    <source>
        <dbReference type="Proteomes" id="UP001142055"/>
    </source>
</evidence>
<organism evidence="7 8">
    <name type="scientific">Blomia tropicalis</name>
    <name type="common">Mite</name>
    <dbReference type="NCBI Taxonomy" id="40697"/>
    <lineage>
        <taxon>Eukaryota</taxon>
        <taxon>Metazoa</taxon>
        <taxon>Ecdysozoa</taxon>
        <taxon>Arthropoda</taxon>
        <taxon>Chelicerata</taxon>
        <taxon>Arachnida</taxon>
        <taxon>Acari</taxon>
        <taxon>Acariformes</taxon>
        <taxon>Sarcoptiformes</taxon>
        <taxon>Astigmata</taxon>
        <taxon>Glycyphagoidea</taxon>
        <taxon>Echimyopodidae</taxon>
        <taxon>Blomia</taxon>
    </lineage>
</organism>
<evidence type="ECO:0000256" key="5">
    <source>
        <dbReference type="SAM" id="MobiDB-lite"/>
    </source>
</evidence>
<evidence type="ECO:0000256" key="1">
    <source>
        <dbReference type="ARBA" id="ARBA00022679"/>
    </source>
</evidence>
<dbReference type="SMART" id="SM00220">
    <property type="entry name" value="S_TKc"/>
    <property type="match status" value="1"/>
</dbReference>
<dbReference type="Proteomes" id="UP001142055">
    <property type="component" value="Chromosome 2"/>
</dbReference>
<dbReference type="InterPro" id="IPR000719">
    <property type="entry name" value="Prot_kinase_dom"/>
</dbReference>
<dbReference type="AlphaFoldDB" id="A0A9Q0RNE6"/>
<dbReference type="GO" id="GO:0005524">
    <property type="term" value="F:ATP binding"/>
    <property type="evidence" value="ECO:0007669"/>
    <property type="project" value="UniProtKB-KW"/>
</dbReference>
<proteinExistence type="predicted"/>
<dbReference type="GO" id="GO:0010506">
    <property type="term" value="P:regulation of autophagy"/>
    <property type="evidence" value="ECO:0007669"/>
    <property type="project" value="InterPro"/>
</dbReference>
<feature type="domain" description="Protein kinase" evidence="6">
    <location>
        <begin position="113"/>
        <end position="405"/>
    </location>
</feature>
<gene>
    <name evidence="7" type="ORF">RDWZM_006516</name>
</gene>
<feature type="compositionally biased region" description="Polar residues" evidence="5">
    <location>
        <begin position="1"/>
        <end position="10"/>
    </location>
</feature>
<keyword evidence="1" id="KW-0808">Transferase</keyword>
<name>A0A9Q0RNE6_BLOTA</name>
<sequence length="405" mass="46849">MDKQQQQVQVGSVPEMKKEQKNQPIEVVLHLSKPPKQHSLLSKLFVSKKNRTRKAVEAEEQKYALSTKKFYELLAEAEECEPIKTETERAKIASEEFRMNTYYSFAVGNCLLVDDLQLISIGEFSKSFYGIQTRKTIFDKEFFVQVRYSPYNTPNRIQLWEIQMQKEIHYLHNLKHENIVKLVDFAYIGKAGFANGREVAMHNHICALKMEFLDKNFGSLIETGRLRMPIIERCAKQMASALSYMHERNLSHNNVKPANIMINGIYRDIKDHMELFLTSTFKLIDFQNVEFHNDGSDIDLINSVSRTGTEFYWCKEKKCQAGSYNPFKADVYSLGFSMLEAYFGSELFARVVQSLIDSPSFTMADMIQLDGPKTDSKNLKTFMTMIQSESLRPHAKELISLLDQN</sequence>
<evidence type="ECO:0000256" key="3">
    <source>
        <dbReference type="ARBA" id="ARBA00022777"/>
    </source>
</evidence>
<dbReference type="GO" id="GO:0004674">
    <property type="term" value="F:protein serine/threonine kinase activity"/>
    <property type="evidence" value="ECO:0007669"/>
    <property type="project" value="InterPro"/>
</dbReference>
<dbReference type="GO" id="GO:0000045">
    <property type="term" value="P:autophagosome assembly"/>
    <property type="evidence" value="ECO:0007669"/>
    <property type="project" value="TreeGrafter"/>
</dbReference>
<keyword evidence="3" id="KW-0418">Kinase</keyword>